<name>A0ABS4KTW0_9CLOT</name>
<dbReference type="InterPro" id="IPR001478">
    <property type="entry name" value="PDZ"/>
</dbReference>
<feature type="transmembrane region" description="Helical" evidence="1">
    <location>
        <begin position="141"/>
        <end position="161"/>
    </location>
</feature>
<evidence type="ECO:0000313" key="3">
    <source>
        <dbReference type="EMBL" id="MBP2033494.1"/>
    </source>
</evidence>
<feature type="transmembrane region" description="Helical" evidence="1">
    <location>
        <begin position="187"/>
        <end position="208"/>
    </location>
</feature>
<keyword evidence="1" id="KW-1133">Transmembrane helix</keyword>
<keyword evidence="1" id="KW-0812">Transmembrane</keyword>
<keyword evidence="4" id="KW-1185">Reference proteome</keyword>
<proteinExistence type="predicted"/>
<dbReference type="EMBL" id="JAGGLM010000015">
    <property type="protein sequence ID" value="MBP2033494.1"/>
    <property type="molecule type" value="Genomic_DNA"/>
</dbReference>
<sequence>MNILLYTLKSIAFALTEPYLIVLLAIMAFVLYKKNMQTAVMQKMIIGEKINSPFELTISQVVIGIFAGTLVSIIMSYLGIAFKQNSAVDLVFLASIIFMFFNPRFICFSYSGAVIGILSIILSEISVYFNIPGLDFLKIDVMSLMSMVAVLHFVEGLLVIIDGKTGSIPIFTSKEGRIIGGFALKRYWIIPVAIFFILQDKSVVSSAWQVSTPSWWPILKDSLISDTLKTAVLTLMPFYAVVGYNTITFTKNTREKTFISGSFIMIYSVILFGLAQLANFSLFFKVLVLLFAPIAHEGMIIFQRYIETKGKPKYISSSEGIMVLAVAPNSPANEMGVKSGDLLVEINNEKIEDEEKIGEIVKESSNFIWLKVKRVTGKFEQLSYDKMNGDRRLGIVFVPRNVPKDSMVINLNKNKFSDVLNKIKNKNKDKDD</sequence>
<dbReference type="InterPro" id="IPR041489">
    <property type="entry name" value="PDZ_6"/>
</dbReference>
<accession>A0ABS4KTW0</accession>
<feature type="transmembrane region" description="Helical" evidence="1">
    <location>
        <begin position="84"/>
        <end position="101"/>
    </location>
</feature>
<protein>
    <recommendedName>
        <fullName evidence="2">PDZ domain-containing protein</fullName>
    </recommendedName>
</protein>
<feature type="domain" description="PDZ" evidence="2">
    <location>
        <begin position="320"/>
        <end position="376"/>
    </location>
</feature>
<dbReference type="Gene3D" id="2.30.42.10">
    <property type="match status" value="1"/>
</dbReference>
<comment type="caution">
    <text evidence="3">The sequence shown here is derived from an EMBL/GenBank/DDBJ whole genome shotgun (WGS) entry which is preliminary data.</text>
</comment>
<dbReference type="RefSeq" id="WP_209702690.1">
    <property type="nucleotide sequence ID" value="NZ_JAGGLM010000015.1"/>
</dbReference>
<dbReference type="InterPro" id="IPR036034">
    <property type="entry name" value="PDZ_sf"/>
</dbReference>
<feature type="transmembrane region" description="Helical" evidence="1">
    <location>
        <begin position="228"/>
        <end position="246"/>
    </location>
</feature>
<feature type="transmembrane region" description="Helical" evidence="1">
    <location>
        <begin position="12"/>
        <end position="32"/>
    </location>
</feature>
<evidence type="ECO:0000313" key="4">
    <source>
        <dbReference type="Proteomes" id="UP001519307"/>
    </source>
</evidence>
<evidence type="ECO:0000256" key="1">
    <source>
        <dbReference type="SAM" id="Phobius"/>
    </source>
</evidence>
<organism evidence="3 4">
    <name type="scientific">Clostridium algifaecis</name>
    <dbReference type="NCBI Taxonomy" id="1472040"/>
    <lineage>
        <taxon>Bacteria</taxon>
        <taxon>Bacillati</taxon>
        <taxon>Bacillota</taxon>
        <taxon>Clostridia</taxon>
        <taxon>Eubacteriales</taxon>
        <taxon>Clostridiaceae</taxon>
        <taxon>Clostridium</taxon>
    </lineage>
</organism>
<feature type="transmembrane region" description="Helical" evidence="1">
    <location>
        <begin position="258"/>
        <end position="276"/>
    </location>
</feature>
<dbReference type="Proteomes" id="UP001519307">
    <property type="component" value="Unassembled WGS sequence"/>
</dbReference>
<dbReference type="SMART" id="SM00228">
    <property type="entry name" value="PDZ"/>
    <property type="match status" value="1"/>
</dbReference>
<feature type="transmembrane region" description="Helical" evidence="1">
    <location>
        <begin position="53"/>
        <end position="78"/>
    </location>
</feature>
<dbReference type="PROSITE" id="PS50106">
    <property type="entry name" value="PDZ"/>
    <property type="match status" value="1"/>
</dbReference>
<feature type="transmembrane region" description="Helical" evidence="1">
    <location>
        <begin position="108"/>
        <end position="129"/>
    </location>
</feature>
<dbReference type="SUPFAM" id="SSF50156">
    <property type="entry name" value="PDZ domain-like"/>
    <property type="match status" value="1"/>
</dbReference>
<keyword evidence="1" id="KW-0472">Membrane</keyword>
<evidence type="ECO:0000259" key="2">
    <source>
        <dbReference type="PROSITE" id="PS50106"/>
    </source>
</evidence>
<dbReference type="Pfam" id="PF17820">
    <property type="entry name" value="PDZ_6"/>
    <property type="match status" value="1"/>
</dbReference>
<gene>
    <name evidence="3" type="ORF">J2Z42_002197</name>
</gene>
<reference evidence="3 4" key="1">
    <citation type="submission" date="2021-03" db="EMBL/GenBank/DDBJ databases">
        <title>Genomic Encyclopedia of Type Strains, Phase IV (KMG-IV): sequencing the most valuable type-strain genomes for metagenomic binning, comparative biology and taxonomic classification.</title>
        <authorList>
            <person name="Goeker M."/>
        </authorList>
    </citation>
    <scope>NUCLEOTIDE SEQUENCE [LARGE SCALE GENOMIC DNA]</scope>
    <source>
        <strain evidence="3 4">DSM 28783</strain>
    </source>
</reference>